<comment type="caution">
    <text evidence="1">The sequence shown here is derived from an EMBL/GenBank/DDBJ whole genome shotgun (WGS) entry which is preliminary data.</text>
</comment>
<evidence type="ECO:0000313" key="2">
    <source>
        <dbReference type="Proteomes" id="UP000013097"/>
    </source>
</evidence>
<dbReference type="RefSeq" id="WP_002596910.1">
    <property type="nucleotide sequence ID" value="NZ_KB850956.1"/>
</dbReference>
<dbReference type="InterPro" id="IPR011990">
    <property type="entry name" value="TPR-like_helical_dom_sf"/>
</dbReference>
<protein>
    <submittedName>
        <fullName evidence="1">Uncharacterized protein</fullName>
    </submittedName>
</protein>
<sequence length="170" mass="20273">MTEELIYKYKIISLDYIKNRNITLAIKTLIEGLEINNRDVDLLNILGLCFYKKCLFNEAKIVFERSLSITARNKAKRYLEYINSENFKLLLADYNEGIKALKNRELNKAKISFEDIIKRENELIEPYCILTEICIYENKYEEAIEWIEILMKKDIGNEKILKYIKLKKQD</sequence>
<gene>
    <name evidence="1" type="ORF">HMPREF1092_00406</name>
</gene>
<dbReference type="PATRIC" id="fig|999411.4.peg.391"/>
<dbReference type="EMBL" id="AGYT01000007">
    <property type="protein sequence ID" value="ENZ03220.1"/>
    <property type="molecule type" value="Genomic_DNA"/>
</dbReference>
<dbReference type="eggNOG" id="COG3063">
    <property type="taxonomic scope" value="Bacteria"/>
</dbReference>
<evidence type="ECO:0000313" key="1">
    <source>
        <dbReference type="EMBL" id="ENZ03220.1"/>
    </source>
</evidence>
<name>N9WK45_9CLOT</name>
<organism evidence="1 2">
    <name type="scientific">Clostridium thermobutyricum</name>
    <dbReference type="NCBI Taxonomy" id="29372"/>
    <lineage>
        <taxon>Bacteria</taxon>
        <taxon>Bacillati</taxon>
        <taxon>Bacillota</taxon>
        <taxon>Clostridia</taxon>
        <taxon>Eubacteriales</taxon>
        <taxon>Clostridiaceae</taxon>
        <taxon>Clostridium</taxon>
    </lineage>
</organism>
<dbReference type="SUPFAM" id="SSF48452">
    <property type="entry name" value="TPR-like"/>
    <property type="match status" value="1"/>
</dbReference>
<proteinExistence type="predicted"/>
<accession>N9WK45</accession>
<dbReference type="Proteomes" id="UP000013097">
    <property type="component" value="Unassembled WGS sequence"/>
</dbReference>
<reference evidence="1 2" key="1">
    <citation type="submission" date="2013-01" db="EMBL/GenBank/DDBJ databases">
        <title>The Genome Sequence of Clostridium colicanis 209318.</title>
        <authorList>
            <consortium name="The Broad Institute Genome Sequencing Platform"/>
            <person name="Earl A."/>
            <person name="Ward D."/>
            <person name="Feldgarden M."/>
            <person name="Gevers D."/>
            <person name="Courvalin P."/>
            <person name="Lambert T."/>
            <person name="Walker B."/>
            <person name="Young S.K."/>
            <person name="Zeng Q."/>
            <person name="Gargeya S."/>
            <person name="Fitzgerald M."/>
            <person name="Haas B."/>
            <person name="Abouelleil A."/>
            <person name="Alvarado L."/>
            <person name="Arachchi H.M."/>
            <person name="Berlin A.M."/>
            <person name="Chapman S.B."/>
            <person name="Dewar J."/>
            <person name="Goldberg J."/>
            <person name="Griggs A."/>
            <person name="Gujja S."/>
            <person name="Hansen M."/>
            <person name="Howarth C."/>
            <person name="Imamovic A."/>
            <person name="Larimer J."/>
            <person name="McCowan C."/>
            <person name="Murphy C."/>
            <person name="Neiman D."/>
            <person name="Pearson M."/>
            <person name="Priest M."/>
            <person name="Roberts A."/>
            <person name="Saif S."/>
            <person name="Shea T."/>
            <person name="Sisk P."/>
            <person name="Sykes S."/>
            <person name="Wortman J."/>
            <person name="Nusbaum C."/>
            <person name="Birren B."/>
        </authorList>
    </citation>
    <scope>NUCLEOTIDE SEQUENCE [LARGE SCALE GENOMIC DNA]</scope>
    <source>
        <strain evidence="1 2">209318</strain>
    </source>
</reference>
<dbReference type="AlphaFoldDB" id="N9WK45"/>
<dbReference type="HOGENOM" id="CLU_1567998_0_0_9"/>
<keyword evidence="2" id="KW-1185">Reference proteome</keyword>
<dbReference type="Gene3D" id="1.25.40.10">
    <property type="entry name" value="Tetratricopeptide repeat domain"/>
    <property type="match status" value="1"/>
</dbReference>